<sequence length="52" mass="6503">MKSGKPGFFILGKLEKYSYRQKNIPKNYRQIWTRWFMMESVETHWNKQEEMT</sequence>
<protein>
    <submittedName>
        <fullName evidence="1">Uncharacterized protein</fullName>
    </submittedName>
</protein>
<dbReference type="EMBL" id="MN013088">
    <property type="protein sequence ID" value="QEG13499.1"/>
    <property type="molecule type" value="Genomic_DNA"/>
</dbReference>
<keyword evidence="2" id="KW-1185">Reference proteome</keyword>
<evidence type="ECO:0000313" key="2">
    <source>
        <dbReference type="Proteomes" id="UP000324040"/>
    </source>
</evidence>
<name>A0A5B9NIJ5_9CAUD</name>
<organism evidence="1 2">
    <name type="scientific">Bacillus phage vB_BspS_SplendidRed</name>
    <dbReference type="NCBI Taxonomy" id="2591379"/>
    <lineage>
        <taxon>Viruses</taxon>
        <taxon>Duplodnaviria</taxon>
        <taxon>Heunggongvirae</taxon>
        <taxon>Uroviricota</taxon>
        <taxon>Caudoviricetes</taxon>
        <taxon>Trautnerviridae</taxon>
        <taxon>Polsinellivirinae</taxon>
        <taxon>Splendidredvirus</taxon>
        <taxon>Splendidredvirus splendidred</taxon>
    </lineage>
</organism>
<dbReference type="Proteomes" id="UP000324040">
    <property type="component" value="Segment"/>
</dbReference>
<reference evidence="1 2" key="1">
    <citation type="submission" date="2019-06" db="EMBL/GenBank/DDBJ databases">
        <authorList>
            <person name="Handoko Y.A."/>
            <person name="Wardani A.K."/>
            <person name="Sutrisno A.A."/>
            <person name="Widjanarko S.B."/>
            <person name="Sharma R."/>
            <person name="Grose J.H."/>
        </authorList>
    </citation>
    <scope>NUCLEOTIDE SEQUENCE [LARGE SCALE GENOMIC DNA]</scope>
</reference>
<evidence type="ECO:0000313" key="1">
    <source>
        <dbReference type="EMBL" id="QEG13499.1"/>
    </source>
</evidence>
<proteinExistence type="predicted"/>
<gene>
    <name evidence="1" type="ORF">SPLENDIDRED_25</name>
</gene>
<accession>A0A5B9NIJ5</accession>